<comment type="similarity">
    <text evidence="1">Belongs to the caleosin family.</text>
</comment>
<keyword evidence="2" id="KW-0732">Signal</keyword>
<gene>
    <name evidence="4" type="ORF">C2845_PM11G26360</name>
</gene>
<accession>A0A3L6RVD2</accession>
<dbReference type="PROSITE" id="PS50222">
    <property type="entry name" value="EF_HAND_2"/>
    <property type="match status" value="1"/>
</dbReference>
<dbReference type="Pfam" id="PF05042">
    <property type="entry name" value="Caleosin"/>
    <property type="match status" value="1"/>
</dbReference>
<keyword evidence="5" id="KW-1185">Reference proteome</keyword>
<sequence length="238" mass="25680">MGGAPRRPAAAAAVPSSLLLLAVVFVGRAAAVGDCPTALHRHAAFFDRDGDGIVTLSETYGAFRALGFGFGVSTISAAFINSALGSACRPENATSSNMDIYIDNIQKGKHGSDTGSYDTEGRFVPEKFEEIFAKHAKTVPDALTSDEVDQLVQANRQPGDYTGWAGAEAEWRILYSLGKDKDGLLHKDVVRSVYDGSLFHRLAPNWSSPEVEKQLSREEGSMPSAFSRVTCRYKQKSD</sequence>
<organism evidence="4 5">
    <name type="scientific">Panicum miliaceum</name>
    <name type="common">Proso millet</name>
    <name type="synonym">Broomcorn millet</name>
    <dbReference type="NCBI Taxonomy" id="4540"/>
    <lineage>
        <taxon>Eukaryota</taxon>
        <taxon>Viridiplantae</taxon>
        <taxon>Streptophyta</taxon>
        <taxon>Embryophyta</taxon>
        <taxon>Tracheophyta</taxon>
        <taxon>Spermatophyta</taxon>
        <taxon>Magnoliopsida</taxon>
        <taxon>Liliopsida</taxon>
        <taxon>Poales</taxon>
        <taxon>Poaceae</taxon>
        <taxon>PACMAD clade</taxon>
        <taxon>Panicoideae</taxon>
        <taxon>Panicodae</taxon>
        <taxon>Paniceae</taxon>
        <taxon>Panicinae</taxon>
        <taxon>Panicum</taxon>
        <taxon>Panicum sect. Panicum</taxon>
    </lineage>
</organism>
<dbReference type="GO" id="GO:0005509">
    <property type="term" value="F:calcium ion binding"/>
    <property type="evidence" value="ECO:0007669"/>
    <property type="project" value="InterPro"/>
</dbReference>
<evidence type="ECO:0000313" key="4">
    <source>
        <dbReference type="EMBL" id="RLN09716.1"/>
    </source>
</evidence>
<dbReference type="PANTHER" id="PTHR31495:SF2">
    <property type="entry name" value="OS02G0734600 PROTEIN"/>
    <property type="match status" value="1"/>
</dbReference>
<name>A0A3L6RVD2_PANMI</name>
<comment type="caution">
    <text evidence="4">The sequence shown here is derived from an EMBL/GenBank/DDBJ whole genome shotgun (WGS) entry which is preliminary data.</text>
</comment>
<dbReference type="Proteomes" id="UP000275267">
    <property type="component" value="Unassembled WGS sequence"/>
</dbReference>
<proteinExistence type="inferred from homology"/>
<dbReference type="PANTHER" id="PTHR31495">
    <property type="entry name" value="PEROXYGENASE 3-RELATED"/>
    <property type="match status" value="1"/>
</dbReference>
<dbReference type="InterPro" id="IPR007736">
    <property type="entry name" value="Caleosin-related"/>
</dbReference>
<dbReference type="EMBL" id="PQIB02000007">
    <property type="protein sequence ID" value="RLN09716.1"/>
    <property type="molecule type" value="Genomic_DNA"/>
</dbReference>
<protein>
    <submittedName>
        <fullName evidence="4">Peroxygenase 5</fullName>
    </submittedName>
</protein>
<feature type="signal peptide" evidence="2">
    <location>
        <begin position="1"/>
        <end position="31"/>
    </location>
</feature>
<feature type="domain" description="EF-hand" evidence="3">
    <location>
        <begin position="46"/>
        <end position="69"/>
    </location>
</feature>
<reference evidence="5" key="1">
    <citation type="journal article" date="2019" name="Nat. Commun.">
        <title>The genome of broomcorn millet.</title>
        <authorList>
            <person name="Zou C."/>
            <person name="Miki D."/>
            <person name="Li D."/>
            <person name="Tang Q."/>
            <person name="Xiao L."/>
            <person name="Rajput S."/>
            <person name="Deng P."/>
            <person name="Jia W."/>
            <person name="Huang R."/>
            <person name="Zhang M."/>
            <person name="Sun Y."/>
            <person name="Hu J."/>
            <person name="Fu X."/>
            <person name="Schnable P.S."/>
            <person name="Li F."/>
            <person name="Zhang H."/>
            <person name="Feng B."/>
            <person name="Zhu X."/>
            <person name="Liu R."/>
            <person name="Schnable J.C."/>
            <person name="Zhu J.-K."/>
            <person name="Zhang H."/>
        </authorList>
    </citation>
    <scope>NUCLEOTIDE SEQUENCE [LARGE SCALE GENOMIC DNA]</scope>
</reference>
<evidence type="ECO:0000256" key="2">
    <source>
        <dbReference type="SAM" id="SignalP"/>
    </source>
</evidence>
<evidence type="ECO:0000256" key="1">
    <source>
        <dbReference type="ARBA" id="ARBA00006765"/>
    </source>
</evidence>
<dbReference type="OrthoDB" id="640742at2759"/>
<evidence type="ECO:0000313" key="5">
    <source>
        <dbReference type="Proteomes" id="UP000275267"/>
    </source>
</evidence>
<dbReference type="STRING" id="4540.A0A3L6RVD2"/>
<dbReference type="GO" id="GO:0004497">
    <property type="term" value="F:monooxygenase activity"/>
    <property type="evidence" value="ECO:0007669"/>
    <property type="project" value="TreeGrafter"/>
</dbReference>
<dbReference type="InterPro" id="IPR002048">
    <property type="entry name" value="EF_hand_dom"/>
</dbReference>
<dbReference type="AlphaFoldDB" id="A0A3L6RVD2"/>
<evidence type="ECO:0000259" key="3">
    <source>
        <dbReference type="PROSITE" id="PS50222"/>
    </source>
</evidence>
<feature type="chain" id="PRO_5018226824" evidence="2">
    <location>
        <begin position="32"/>
        <end position="238"/>
    </location>
</feature>